<dbReference type="HOGENOM" id="CLU_2196345_0_0_1"/>
<dbReference type="VEuPathDB" id="FungiDB:AFUB_045970"/>
<proteinExistence type="predicted"/>
<keyword evidence="2" id="KW-1185">Reference proteome</keyword>
<evidence type="ECO:0000313" key="1">
    <source>
        <dbReference type="EMBL" id="EDP53422.1"/>
    </source>
</evidence>
<evidence type="ECO:0000313" key="2">
    <source>
        <dbReference type="Proteomes" id="UP000001699"/>
    </source>
</evidence>
<dbReference type="AlphaFoldDB" id="B0Y0F2"/>
<reference evidence="1 2" key="1">
    <citation type="journal article" date="2008" name="PLoS Genet.">
        <title>Genomic islands in the pathogenic filamentous fungus Aspergillus fumigatus.</title>
        <authorList>
            <person name="Fedorova N.D."/>
            <person name="Khaldi N."/>
            <person name="Joardar V.S."/>
            <person name="Maiti R."/>
            <person name="Amedeo P."/>
            <person name="Anderson M.J."/>
            <person name="Crabtree J."/>
            <person name="Silva J.C."/>
            <person name="Badger J.H."/>
            <person name="Albarraq A."/>
            <person name="Angiuoli S."/>
            <person name="Bussey H."/>
            <person name="Bowyer P."/>
            <person name="Cotty P.J."/>
            <person name="Dyer P.S."/>
            <person name="Egan A."/>
            <person name="Galens K."/>
            <person name="Fraser-Liggett C.M."/>
            <person name="Haas B.J."/>
            <person name="Inman J.M."/>
            <person name="Kent R."/>
            <person name="Lemieux S."/>
            <person name="Malavazi I."/>
            <person name="Orvis J."/>
            <person name="Roemer T."/>
            <person name="Ronning C.M."/>
            <person name="Sundaram J.P."/>
            <person name="Sutton G."/>
            <person name="Turner G."/>
            <person name="Venter J.C."/>
            <person name="White O.R."/>
            <person name="Whitty B.R."/>
            <person name="Youngman P."/>
            <person name="Wolfe K.H."/>
            <person name="Goldman G.H."/>
            <person name="Wortman J.R."/>
            <person name="Jiang B."/>
            <person name="Denning D.W."/>
            <person name="Nierman W.C."/>
        </authorList>
    </citation>
    <scope>NUCLEOTIDE SEQUENCE [LARGE SCALE GENOMIC DNA]</scope>
    <source>
        <strain evidence="2">CBS 144.89 / FGSC A1163 / CEA10</strain>
    </source>
</reference>
<sequence>MSYKRDEADKIYVKSELPLFGVCLVDFADLSEDSMVEYQSIKTAKGLYSQVDCLLAEREICQVAVEHLDLLVVLFLEFLERFDAASNHDDIVRLWCCKKVLCNGQSDA</sequence>
<dbReference type="EMBL" id="DS499596">
    <property type="protein sequence ID" value="EDP53422.1"/>
    <property type="molecule type" value="Genomic_DNA"/>
</dbReference>
<name>B0Y0F2_ASPFC</name>
<organism evidence="1 2">
    <name type="scientific">Aspergillus fumigatus (strain CBS 144.89 / FGSC A1163 / CEA10)</name>
    <name type="common">Neosartorya fumigata</name>
    <dbReference type="NCBI Taxonomy" id="451804"/>
    <lineage>
        <taxon>Eukaryota</taxon>
        <taxon>Fungi</taxon>
        <taxon>Dikarya</taxon>
        <taxon>Ascomycota</taxon>
        <taxon>Pezizomycotina</taxon>
        <taxon>Eurotiomycetes</taxon>
        <taxon>Eurotiomycetidae</taxon>
        <taxon>Eurotiales</taxon>
        <taxon>Aspergillaceae</taxon>
        <taxon>Aspergillus</taxon>
        <taxon>Aspergillus subgen. Fumigati</taxon>
    </lineage>
</organism>
<accession>B0Y0F2</accession>
<dbReference type="Proteomes" id="UP000001699">
    <property type="component" value="Unassembled WGS sequence"/>
</dbReference>
<protein>
    <submittedName>
        <fullName evidence="1">Uncharacterized protein</fullName>
    </submittedName>
</protein>
<gene>
    <name evidence="1" type="ORF">AFUB_045970</name>
</gene>